<reference evidence="3" key="1">
    <citation type="submission" date="2016-10" db="EMBL/GenBank/DDBJ databases">
        <authorList>
            <person name="Varghese N."/>
            <person name="Submissions S."/>
        </authorList>
    </citation>
    <scope>NUCLEOTIDE SEQUENCE [LARGE SCALE GENOMIC DNA]</scope>
    <source>
        <strain evidence="3">CGMCC 1.8975</strain>
    </source>
</reference>
<evidence type="ECO:0000256" key="1">
    <source>
        <dbReference type="SAM" id="SignalP"/>
    </source>
</evidence>
<sequence>MPRLLAHLLLLLYAGVFLHCQPLPTRAAATATRYGTQQQSSRNGLCKKKLQLVQANPQANYGQAAKVKLPLDLPFEGNFAAVYFGLLLPADELTTAPAWGPNAGPEQVFVNHPNKAPPLRFS</sequence>
<keyword evidence="3" id="KW-1185">Reference proteome</keyword>
<protein>
    <submittedName>
        <fullName evidence="2">Uncharacterized protein</fullName>
    </submittedName>
</protein>
<keyword evidence="1" id="KW-0732">Signal</keyword>
<organism evidence="2 3">
    <name type="scientific">Hymenobacter psychrophilus</name>
    <dbReference type="NCBI Taxonomy" id="651662"/>
    <lineage>
        <taxon>Bacteria</taxon>
        <taxon>Pseudomonadati</taxon>
        <taxon>Bacteroidota</taxon>
        <taxon>Cytophagia</taxon>
        <taxon>Cytophagales</taxon>
        <taxon>Hymenobacteraceae</taxon>
        <taxon>Hymenobacter</taxon>
    </lineage>
</organism>
<feature type="signal peptide" evidence="1">
    <location>
        <begin position="1"/>
        <end position="27"/>
    </location>
</feature>
<evidence type="ECO:0000313" key="2">
    <source>
        <dbReference type="EMBL" id="SDY67458.1"/>
    </source>
</evidence>
<proteinExistence type="predicted"/>
<dbReference type="AlphaFoldDB" id="A0A1H3LU10"/>
<accession>A0A1H3LU10</accession>
<gene>
    <name evidence="2" type="ORF">SAMN04488069_111118</name>
</gene>
<dbReference type="Proteomes" id="UP000199249">
    <property type="component" value="Unassembled WGS sequence"/>
</dbReference>
<dbReference type="EMBL" id="FNOV01000011">
    <property type="protein sequence ID" value="SDY67458.1"/>
    <property type="molecule type" value="Genomic_DNA"/>
</dbReference>
<evidence type="ECO:0000313" key="3">
    <source>
        <dbReference type="Proteomes" id="UP000199249"/>
    </source>
</evidence>
<dbReference type="RefSeq" id="WP_139255263.1">
    <property type="nucleotide sequence ID" value="NZ_FNOV01000011.1"/>
</dbReference>
<feature type="chain" id="PRO_5011547210" evidence="1">
    <location>
        <begin position="28"/>
        <end position="122"/>
    </location>
</feature>
<dbReference type="OrthoDB" id="883289at2"/>
<name>A0A1H3LU10_9BACT</name>